<dbReference type="KEGG" id="beq:BEWA_029300"/>
<name>L0AWZ5_THEEQ</name>
<evidence type="ECO:0000256" key="1">
    <source>
        <dbReference type="SAM" id="MobiDB-lite"/>
    </source>
</evidence>
<feature type="compositionally biased region" description="Low complexity" evidence="1">
    <location>
        <begin position="387"/>
        <end position="408"/>
    </location>
</feature>
<protein>
    <submittedName>
        <fullName evidence="2">Uncharacterized protein</fullName>
    </submittedName>
</protein>
<accession>L0AWZ5</accession>
<dbReference type="VEuPathDB" id="PiroplasmaDB:BEWA_029300"/>
<dbReference type="AlphaFoldDB" id="L0AWZ5"/>
<dbReference type="GeneID" id="15803549"/>
<organism evidence="2 3">
    <name type="scientific">Theileria equi strain WA</name>
    <dbReference type="NCBI Taxonomy" id="1537102"/>
    <lineage>
        <taxon>Eukaryota</taxon>
        <taxon>Sar</taxon>
        <taxon>Alveolata</taxon>
        <taxon>Apicomplexa</taxon>
        <taxon>Aconoidasida</taxon>
        <taxon>Piroplasmida</taxon>
        <taxon>Theileriidae</taxon>
        <taxon>Theileria</taxon>
    </lineage>
</organism>
<feature type="compositionally biased region" description="Low complexity" evidence="1">
    <location>
        <begin position="303"/>
        <end position="312"/>
    </location>
</feature>
<evidence type="ECO:0000313" key="2">
    <source>
        <dbReference type="EMBL" id="AFZ80080.1"/>
    </source>
</evidence>
<dbReference type="RefSeq" id="XP_004829746.1">
    <property type="nucleotide sequence ID" value="XM_004829689.1"/>
</dbReference>
<proteinExistence type="predicted"/>
<feature type="region of interest" description="Disordered" evidence="1">
    <location>
        <begin position="281"/>
        <end position="415"/>
    </location>
</feature>
<sequence length="470" mass="50916">MTDRWLQLNPKNKCGEIIGAECSCKWHPDKPGGLEAKKVTDYGNAVGFIAYTHFSKEEFKLLKSLGNGEEPYDNYESQSTEIIHKLDGFACSYRNYVTINLTKGGTSQISYCCNKHGKTKKDGSAKVRVDQVTIRCKDHGESSSLKAYKHSVNQGVDLAGIRYYDNGQYGGRRKINLKKVPFPIQDSPSAYAFYCNQNTPVLLYLNYNGQNDVKGWYQKDKLTNSDNGSEEWIKVENLDKIMPNDLGNLTCKQWSDLKKELDKHGDNGLEECPDGAKQLEQQELEQESLSHADGGPTGKAGDDSAAASLGGDVPPGPEAPDEDGKGPTGDQVSTEKIDSPSAEQTQINVQSSEDSHKQRIDVSPGQATTQDAAQSGDGNGGQPAPDETNTSTTQAATSTSESTRTEGSPDPQPAQAVTGLEVVGGATGLGSIISGVFGGSAATFFGTCKLTYNKEHKTTFIHKLQWLHQL</sequence>
<reference evidence="2 3" key="1">
    <citation type="journal article" date="2012" name="BMC Genomics">
        <title>Comparative genomic analysis and phylogenetic position of Theileria equi.</title>
        <authorList>
            <person name="Kappmeyer L.S."/>
            <person name="Thiagarajan M."/>
            <person name="Herndon D.R."/>
            <person name="Ramsay J.D."/>
            <person name="Caler E."/>
            <person name="Djikeng A."/>
            <person name="Gillespie J.J."/>
            <person name="Lau A.O."/>
            <person name="Roalson E.H."/>
            <person name="Silva J.C."/>
            <person name="Silva M.G."/>
            <person name="Suarez C.E."/>
            <person name="Ueti M.W."/>
            <person name="Nene V.M."/>
            <person name="Mealey R.H."/>
            <person name="Knowles D.P."/>
            <person name="Brayton K.A."/>
        </authorList>
    </citation>
    <scope>NUCLEOTIDE SEQUENCE [LARGE SCALE GENOMIC DNA]</scope>
    <source>
        <strain evidence="2 3">WA</strain>
    </source>
</reference>
<evidence type="ECO:0000313" key="3">
    <source>
        <dbReference type="Proteomes" id="UP000031512"/>
    </source>
</evidence>
<feature type="compositionally biased region" description="Polar residues" evidence="1">
    <location>
        <begin position="341"/>
        <end position="352"/>
    </location>
</feature>
<gene>
    <name evidence="2" type="ORF">BEWA_029300</name>
</gene>
<keyword evidence="3" id="KW-1185">Reference proteome</keyword>
<dbReference type="Proteomes" id="UP000031512">
    <property type="component" value="Chromosome 1"/>
</dbReference>
<dbReference type="EMBL" id="CP001669">
    <property type="protein sequence ID" value="AFZ80080.1"/>
    <property type="molecule type" value="Genomic_DNA"/>
</dbReference>